<reference evidence="6" key="2">
    <citation type="submission" date="2021-04" db="EMBL/GenBank/DDBJ databases">
        <authorList>
            <person name="Gilroy R."/>
        </authorList>
    </citation>
    <scope>NUCLEOTIDE SEQUENCE</scope>
    <source>
        <strain evidence="6">CHK187-11901</strain>
    </source>
</reference>
<keyword evidence="3" id="KW-0547">Nucleotide-binding</keyword>
<feature type="domain" description="ABC transporter" evidence="5">
    <location>
        <begin position="5"/>
        <end position="244"/>
    </location>
</feature>
<dbReference type="InterPro" id="IPR003439">
    <property type="entry name" value="ABC_transporter-like_ATP-bd"/>
</dbReference>
<dbReference type="InterPro" id="IPR027417">
    <property type="entry name" value="P-loop_NTPase"/>
</dbReference>
<dbReference type="SMART" id="SM00382">
    <property type="entry name" value="AAA"/>
    <property type="match status" value="1"/>
</dbReference>
<evidence type="ECO:0000256" key="2">
    <source>
        <dbReference type="ARBA" id="ARBA00022448"/>
    </source>
</evidence>
<protein>
    <submittedName>
        <fullName evidence="6">ABC transporter ATP-binding protein</fullName>
    </submittedName>
</protein>
<dbReference type="CDD" id="cd03255">
    <property type="entry name" value="ABC_MJ0796_LolCDE_FtsE"/>
    <property type="match status" value="1"/>
</dbReference>
<dbReference type="PANTHER" id="PTHR42798">
    <property type="entry name" value="LIPOPROTEIN-RELEASING SYSTEM ATP-BINDING PROTEIN LOLD"/>
    <property type="match status" value="1"/>
</dbReference>
<evidence type="ECO:0000256" key="3">
    <source>
        <dbReference type="ARBA" id="ARBA00022741"/>
    </source>
</evidence>
<dbReference type="FunFam" id="3.40.50.300:FF:000032">
    <property type="entry name" value="Export ABC transporter ATP-binding protein"/>
    <property type="match status" value="1"/>
</dbReference>
<dbReference type="PANTHER" id="PTHR42798:SF7">
    <property type="entry name" value="ALPHA-D-RIBOSE 1-METHYLPHOSPHONATE 5-TRIPHOSPHATE SYNTHASE SUBUNIT PHNL"/>
    <property type="match status" value="1"/>
</dbReference>
<reference evidence="6" key="1">
    <citation type="journal article" date="2021" name="PeerJ">
        <title>Extensive microbial diversity within the chicken gut microbiome revealed by metagenomics and culture.</title>
        <authorList>
            <person name="Gilroy R."/>
            <person name="Ravi A."/>
            <person name="Getino M."/>
            <person name="Pursley I."/>
            <person name="Horton D.L."/>
            <person name="Alikhan N.F."/>
            <person name="Baker D."/>
            <person name="Gharbi K."/>
            <person name="Hall N."/>
            <person name="Watson M."/>
            <person name="Adriaenssens E.M."/>
            <person name="Foster-Nyarko E."/>
            <person name="Jarju S."/>
            <person name="Secka A."/>
            <person name="Antonio M."/>
            <person name="Oren A."/>
            <person name="Chaudhuri R.R."/>
            <person name="La Ragione R."/>
            <person name="Hildebrand F."/>
            <person name="Pallen M.J."/>
        </authorList>
    </citation>
    <scope>NUCLEOTIDE SEQUENCE</scope>
    <source>
        <strain evidence="6">CHK187-11901</strain>
    </source>
</reference>
<dbReference type="InterPro" id="IPR003593">
    <property type="entry name" value="AAA+_ATPase"/>
</dbReference>
<dbReference type="PROSITE" id="PS50893">
    <property type="entry name" value="ABC_TRANSPORTER_2"/>
    <property type="match status" value="1"/>
</dbReference>
<dbReference type="EMBL" id="DWWM01000024">
    <property type="protein sequence ID" value="HJC36277.1"/>
    <property type="molecule type" value="Genomic_DNA"/>
</dbReference>
<evidence type="ECO:0000259" key="5">
    <source>
        <dbReference type="PROSITE" id="PS50893"/>
    </source>
</evidence>
<dbReference type="Gene3D" id="3.40.50.300">
    <property type="entry name" value="P-loop containing nucleotide triphosphate hydrolases"/>
    <property type="match status" value="1"/>
</dbReference>
<evidence type="ECO:0000256" key="4">
    <source>
        <dbReference type="ARBA" id="ARBA00022840"/>
    </source>
</evidence>
<name>A0A9D2NQR8_9FIRM</name>
<gene>
    <name evidence="6" type="ORF">H9702_04015</name>
</gene>
<organism evidence="6 7">
    <name type="scientific">Candidatus Merdibacter merdavium</name>
    <dbReference type="NCBI Taxonomy" id="2838692"/>
    <lineage>
        <taxon>Bacteria</taxon>
        <taxon>Bacillati</taxon>
        <taxon>Bacillota</taxon>
        <taxon>Erysipelotrichia</taxon>
        <taxon>Erysipelotrichales</taxon>
        <taxon>Erysipelotrichaceae</taxon>
        <taxon>Merdibacter</taxon>
    </lineage>
</organism>
<keyword evidence="2" id="KW-0813">Transport</keyword>
<comment type="similarity">
    <text evidence="1">Belongs to the ABC transporter superfamily.</text>
</comment>
<accession>A0A9D2NQR8</accession>
<evidence type="ECO:0000313" key="6">
    <source>
        <dbReference type="EMBL" id="HJC36277.1"/>
    </source>
</evidence>
<proteinExistence type="inferred from homology"/>
<dbReference type="GO" id="GO:0005524">
    <property type="term" value="F:ATP binding"/>
    <property type="evidence" value="ECO:0007669"/>
    <property type="project" value="UniProtKB-KW"/>
</dbReference>
<keyword evidence="4 6" id="KW-0067">ATP-binding</keyword>
<dbReference type="GO" id="GO:0098796">
    <property type="term" value="C:membrane protein complex"/>
    <property type="evidence" value="ECO:0007669"/>
    <property type="project" value="UniProtKB-ARBA"/>
</dbReference>
<dbReference type="InterPro" id="IPR017911">
    <property type="entry name" value="MacB-like_ATP-bd"/>
</dbReference>
<evidence type="ECO:0000256" key="1">
    <source>
        <dbReference type="ARBA" id="ARBA00005417"/>
    </source>
</evidence>
<dbReference type="AlphaFoldDB" id="A0A9D2NQR8"/>
<comment type="caution">
    <text evidence="6">The sequence shown here is derived from an EMBL/GenBank/DDBJ whole genome shotgun (WGS) entry which is preliminary data.</text>
</comment>
<sequence length="255" mass="28294">MSVILNVSQVEKYFGSQGSVTRALDNISFRVEKGEFLGIMGPSGSGKSTLLNCIAGIDSVSTGHIYMEDEDITMMKQPQMSAFRRKHLGLLFQDLNLLDTLNARENIALSLTMQMSPPKEIHQRIDALAKAMGIEELLSCYPWQLSGGQKQCVACARALIKEPRLILADEPTGALDSASSQMLMRTLESINQNMHSTIMMVTHDPFSASYARRILFIKDGHIFNELIRGDDSRKAFFQRILEVTTLLGGDVVSAY</sequence>
<evidence type="ECO:0000313" key="7">
    <source>
        <dbReference type="Proteomes" id="UP000823896"/>
    </source>
</evidence>
<dbReference type="SUPFAM" id="SSF52540">
    <property type="entry name" value="P-loop containing nucleoside triphosphate hydrolases"/>
    <property type="match status" value="1"/>
</dbReference>
<dbReference type="GO" id="GO:0016887">
    <property type="term" value="F:ATP hydrolysis activity"/>
    <property type="evidence" value="ECO:0007669"/>
    <property type="project" value="InterPro"/>
</dbReference>
<dbReference type="Proteomes" id="UP000823896">
    <property type="component" value="Unassembled WGS sequence"/>
</dbReference>
<dbReference type="Pfam" id="PF00005">
    <property type="entry name" value="ABC_tran"/>
    <property type="match status" value="1"/>
</dbReference>
<dbReference type="GO" id="GO:0022857">
    <property type="term" value="F:transmembrane transporter activity"/>
    <property type="evidence" value="ECO:0007669"/>
    <property type="project" value="UniProtKB-ARBA"/>
</dbReference>